<gene>
    <name evidence="1" type="ORF">TIFTF001_036296</name>
</gene>
<proteinExistence type="predicted"/>
<comment type="caution">
    <text evidence="1">The sequence shown here is derived from an EMBL/GenBank/DDBJ whole genome shotgun (WGS) entry which is preliminary data.</text>
</comment>
<organism evidence="1 2">
    <name type="scientific">Ficus carica</name>
    <name type="common">Common fig</name>
    <dbReference type="NCBI Taxonomy" id="3494"/>
    <lineage>
        <taxon>Eukaryota</taxon>
        <taxon>Viridiplantae</taxon>
        <taxon>Streptophyta</taxon>
        <taxon>Embryophyta</taxon>
        <taxon>Tracheophyta</taxon>
        <taxon>Spermatophyta</taxon>
        <taxon>Magnoliopsida</taxon>
        <taxon>eudicotyledons</taxon>
        <taxon>Gunneridae</taxon>
        <taxon>Pentapetalae</taxon>
        <taxon>rosids</taxon>
        <taxon>fabids</taxon>
        <taxon>Rosales</taxon>
        <taxon>Moraceae</taxon>
        <taxon>Ficeae</taxon>
        <taxon>Ficus</taxon>
    </lineage>
</organism>
<accession>A0AA88JAJ8</accession>
<reference evidence="1" key="1">
    <citation type="submission" date="2023-07" db="EMBL/GenBank/DDBJ databases">
        <title>draft genome sequence of fig (Ficus carica).</title>
        <authorList>
            <person name="Takahashi T."/>
            <person name="Nishimura K."/>
        </authorList>
    </citation>
    <scope>NUCLEOTIDE SEQUENCE</scope>
</reference>
<dbReference type="Proteomes" id="UP001187192">
    <property type="component" value="Unassembled WGS sequence"/>
</dbReference>
<name>A0AA88JAJ8_FICCA</name>
<dbReference type="EMBL" id="BTGU01000421">
    <property type="protein sequence ID" value="GMN67234.1"/>
    <property type="molecule type" value="Genomic_DNA"/>
</dbReference>
<evidence type="ECO:0000313" key="2">
    <source>
        <dbReference type="Proteomes" id="UP001187192"/>
    </source>
</evidence>
<keyword evidence="2" id="KW-1185">Reference proteome</keyword>
<dbReference type="AlphaFoldDB" id="A0AA88JAJ8"/>
<sequence>MSFKSLEKLTRLQIFAVGGCGDEGVLLVGGNVHTAAELGVELQKRAELQKKMGNAVVKACGCHQLAVDFK</sequence>
<evidence type="ECO:0000313" key="1">
    <source>
        <dbReference type="EMBL" id="GMN67234.1"/>
    </source>
</evidence>
<protein>
    <submittedName>
        <fullName evidence="1">Uncharacterized protein</fullName>
    </submittedName>
</protein>